<protein>
    <submittedName>
        <fullName evidence="4">Cupin domain containing protein</fullName>
    </submittedName>
</protein>
<sequence>MKATTTITKSPLLLLVLLLSLFLWMGVIVSLVSSEETTPLSEAVSFEDDDSPDSDTTASDSVTVSATTTIESNSLESTVVTFPSILPPIKRSFVGAIMHETFHVLEECVDTQNKYTLLQVVAPPNTTTVPFHHHEGYDEYIQVLEGVFHTTIGGVNQSFTKGETFVFPRDVSHTWWTDNNTNTTTILLKLQPCHDGFHESVEMHANMPTDWKPTDPRGLVKDFYTTAVLYNLGGTIIEGGPWYERLLLWIFRRLAQTQKGQRLRDDLKQQFLYHSQSESKIEIMTGGRENDNDNKEEL</sequence>
<organism evidence="4 5">
    <name type="scientific">Nitzschia inconspicua</name>
    <dbReference type="NCBI Taxonomy" id="303405"/>
    <lineage>
        <taxon>Eukaryota</taxon>
        <taxon>Sar</taxon>
        <taxon>Stramenopiles</taxon>
        <taxon>Ochrophyta</taxon>
        <taxon>Bacillariophyta</taxon>
        <taxon>Bacillariophyceae</taxon>
        <taxon>Bacillariophycidae</taxon>
        <taxon>Bacillariales</taxon>
        <taxon>Bacillariaceae</taxon>
        <taxon>Nitzschia</taxon>
    </lineage>
</organism>
<evidence type="ECO:0000259" key="3">
    <source>
        <dbReference type="Pfam" id="PF07883"/>
    </source>
</evidence>
<comment type="caution">
    <text evidence="4">The sequence shown here is derived from an EMBL/GenBank/DDBJ whole genome shotgun (WGS) entry which is preliminary data.</text>
</comment>
<dbReference type="PROSITE" id="PS00430">
    <property type="entry name" value="TONB_DEPENDENT_REC_1"/>
    <property type="match status" value="1"/>
</dbReference>
<dbReference type="Proteomes" id="UP000693970">
    <property type="component" value="Unassembled WGS sequence"/>
</dbReference>
<feature type="domain" description="Cupin type-2" evidence="3">
    <location>
        <begin position="121"/>
        <end position="181"/>
    </location>
</feature>
<dbReference type="AlphaFoldDB" id="A0A9K3KE64"/>
<gene>
    <name evidence="4" type="ORF">IV203_023704</name>
</gene>
<dbReference type="InterPro" id="IPR013096">
    <property type="entry name" value="Cupin_2"/>
</dbReference>
<proteinExistence type="predicted"/>
<feature type="signal peptide" evidence="2">
    <location>
        <begin position="1"/>
        <end position="34"/>
    </location>
</feature>
<dbReference type="Pfam" id="PF07883">
    <property type="entry name" value="Cupin_2"/>
    <property type="match status" value="1"/>
</dbReference>
<dbReference type="InterPro" id="IPR053146">
    <property type="entry name" value="QDO-like"/>
</dbReference>
<evidence type="ECO:0000256" key="1">
    <source>
        <dbReference type="SAM" id="MobiDB-lite"/>
    </source>
</evidence>
<dbReference type="PANTHER" id="PTHR36440">
    <property type="entry name" value="PUTATIVE (AFU_ORTHOLOGUE AFUA_8G07350)-RELATED"/>
    <property type="match status" value="1"/>
</dbReference>
<accession>A0A9K3KE64</accession>
<reference evidence="4" key="1">
    <citation type="journal article" date="2021" name="Sci. Rep.">
        <title>Diploid genomic architecture of Nitzschia inconspicua, an elite biomass production diatom.</title>
        <authorList>
            <person name="Oliver A."/>
            <person name="Podell S."/>
            <person name="Pinowska A."/>
            <person name="Traller J.C."/>
            <person name="Smith S.R."/>
            <person name="McClure R."/>
            <person name="Beliaev A."/>
            <person name="Bohutskyi P."/>
            <person name="Hill E.A."/>
            <person name="Rabines A."/>
            <person name="Zheng H."/>
            <person name="Allen L.Z."/>
            <person name="Kuo A."/>
            <person name="Grigoriev I.V."/>
            <person name="Allen A.E."/>
            <person name="Hazlebeck D."/>
            <person name="Allen E.E."/>
        </authorList>
    </citation>
    <scope>NUCLEOTIDE SEQUENCE</scope>
    <source>
        <strain evidence="4">Hildebrandi</strain>
    </source>
</reference>
<dbReference type="EMBL" id="JAGRRH010000026">
    <property type="protein sequence ID" value="KAG7341751.1"/>
    <property type="molecule type" value="Genomic_DNA"/>
</dbReference>
<feature type="compositionally biased region" description="Low complexity" evidence="1">
    <location>
        <begin position="54"/>
        <end position="63"/>
    </location>
</feature>
<dbReference type="InterPro" id="IPR010916">
    <property type="entry name" value="TonB_box_CS"/>
</dbReference>
<reference evidence="4" key="2">
    <citation type="submission" date="2021-04" db="EMBL/GenBank/DDBJ databases">
        <authorList>
            <person name="Podell S."/>
        </authorList>
    </citation>
    <scope>NUCLEOTIDE SEQUENCE</scope>
    <source>
        <strain evidence="4">Hildebrandi</strain>
    </source>
</reference>
<feature type="chain" id="PRO_5039901795" evidence="2">
    <location>
        <begin position="35"/>
        <end position="298"/>
    </location>
</feature>
<evidence type="ECO:0000313" key="4">
    <source>
        <dbReference type="EMBL" id="KAG7341751.1"/>
    </source>
</evidence>
<evidence type="ECO:0000256" key="2">
    <source>
        <dbReference type="SAM" id="SignalP"/>
    </source>
</evidence>
<feature type="region of interest" description="Disordered" evidence="1">
    <location>
        <begin position="42"/>
        <end position="63"/>
    </location>
</feature>
<evidence type="ECO:0000313" key="5">
    <source>
        <dbReference type="Proteomes" id="UP000693970"/>
    </source>
</evidence>
<keyword evidence="2" id="KW-0732">Signal</keyword>
<dbReference type="PANTHER" id="PTHR36440:SF1">
    <property type="entry name" value="PUTATIVE (AFU_ORTHOLOGUE AFUA_8G07350)-RELATED"/>
    <property type="match status" value="1"/>
</dbReference>
<keyword evidence="5" id="KW-1185">Reference proteome</keyword>
<name>A0A9K3KE64_9STRA</name>